<dbReference type="RefSeq" id="WP_247290063.1">
    <property type="nucleotide sequence ID" value="NZ_JAKNRW010000005.1"/>
</dbReference>
<reference evidence="1 2" key="1">
    <citation type="submission" date="2022-02" db="EMBL/GenBank/DDBJ databases">
        <title>Comparative genomics of the first Antarctic Pseudomonas spp. capable of biotransforming 2,4,6-Trinitrotoluene.</title>
        <authorList>
            <person name="Cabrera M.A."/>
            <person name="Marquez S.L."/>
            <person name="Perez-Donoso J.M."/>
        </authorList>
    </citation>
    <scope>NUCLEOTIDE SEQUENCE [LARGE SCALE GENOMIC DNA]</scope>
    <source>
        <strain evidence="1 2">TNT19</strain>
    </source>
</reference>
<dbReference type="Proteomes" id="UP001299876">
    <property type="component" value="Unassembled WGS sequence"/>
</dbReference>
<accession>A0ABT0EXD7</accession>
<keyword evidence="2" id="KW-1185">Reference proteome</keyword>
<organism evidence="1 2">
    <name type="scientific">Pseudomonas violetae</name>
    <dbReference type="NCBI Taxonomy" id="2915813"/>
    <lineage>
        <taxon>Bacteria</taxon>
        <taxon>Pseudomonadati</taxon>
        <taxon>Pseudomonadota</taxon>
        <taxon>Gammaproteobacteria</taxon>
        <taxon>Pseudomonadales</taxon>
        <taxon>Pseudomonadaceae</taxon>
        <taxon>Pseudomonas</taxon>
    </lineage>
</organism>
<name>A0ABT0EXD7_9PSED</name>
<evidence type="ECO:0000313" key="2">
    <source>
        <dbReference type="Proteomes" id="UP001299876"/>
    </source>
</evidence>
<sequence>MKLIQCRYSSGQRVPLLVQDGQAAPLPKLVPFIYVQLKLKLRHRAYNTAAAHLRAIQAFYTYANSRDLDIDEAILACHFEAILALLDGYAIWLQIGRQADNLVARIGTAATAPFPHVDPRTRDQYLRLLKQYLS</sequence>
<comment type="caution">
    <text evidence="1">The sequence shown here is derived from an EMBL/GenBank/DDBJ whole genome shotgun (WGS) entry which is preliminary data.</text>
</comment>
<protein>
    <submittedName>
        <fullName evidence="1">Uncharacterized protein</fullName>
    </submittedName>
</protein>
<dbReference type="EMBL" id="JAKNRW010000005">
    <property type="protein sequence ID" value="MCK1790274.1"/>
    <property type="molecule type" value="Genomic_DNA"/>
</dbReference>
<proteinExistence type="predicted"/>
<gene>
    <name evidence="1" type="ORF">L9059_08740</name>
</gene>
<evidence type="ECO:0000313" key="1">
    <source>
        <dbReference type="EMBL" id="MCK1790274.1"/>
    </source>
</evidence>